<evidence type="ECO:0000256" key="4">
    <source>
        <dbReference type="ARBA" id="ARBA00023015"/>
    </source>
</evidence>
<comment type="caution">
    <text evidence="12">The sequence shown here is derived from an EMBL/GenBank/DDBJ whole genome shotgun (WGS) entry which is preliminary data.</text>
</comment>
<keyword evidence="1" id="KW-0479">Metal-binding</keyword>
<evidence type="ECO:0000256" key="10">
    <source>
        <dbReference type="SAM" id="MobiDB-lite"/>
    </source>
</evidence>
<evidence type="ECO:0000256" key="8">
    <source>
        <dbReference type="ARBA" id="ARBA00037539"/>
    </source>
</evidence>
<dbReference type="Gene3D" id="3.30.50.10">
    <property type="entry name" value="Erythroid Transcription Factor GATA-1, subunit A"/>
    <property type="match status" value="1"/>
</dbReference>
<sequence>MDLQEKRSEAKNQLRNQDFETGGAEKNIDVQIKKSCSDCKTTRTPLWRGGPSGPKSLCNACGIKYNKKRRQLLGVERSRKHGVKKKQKKSSNEVERSVKVMRLIALGREMGLKISATTKFGEEEEAAILLMALSCGSLASMLDEMP</sequence>
<keyword evidence="5" id="KW-0238">DNA-binding</keyword>
<dbReference type="PROSITE" id="PS00344">
    <property type="entry name" value="GATA_ZN_FINGER_1"/>
    <property type="match status" value="1"/>
</dbReference>
<keyword evidence="13" id="KW-1185">Reference proteome</keyword>
<protein>
    <submittedName>
        <fullName evidence="12">GATA transcription factor 15</fullName>
    </submittedName>
</protein>
<evidence type="ECO:0000256" key="6">
    <source>
        <dbReference type="ARBA" id="ARBA00023163"/>
    </source>
</evidence>
<feature type="domain" description="GATA-type" evidence="11">
    <location>
        <begin position="34"/>
        <end position="65"/>
    </location>
</feature>
<dbReference type="GO" id="GO:0008270">
    <property type="term" value="F:zinc ion binding"/>
    <property type="evidence" value="ECO:0007669"/>
    <property type="project" value="UniProtKB-KW"/>
</dbReference>
<dbReference type="Pfam" id="PF00320">
    <property type="entry name" value="GATA"/>
    <property type="match status" value="1"/>
</dbReference>
<reference evidence="12" key="1">
    <citation type="submission" date="2023-02" db="EMBL/GenBank/DDBJ databases">
        <title>Genome of toxic invasive species Heracleum sosnowskyi carries increased number of genes despite the absence of recent whole-genome duplications.</title>
        <authorList>
            <person name="Schelkunov M."/>
            <person name="Shtratnikova V."/>
            <person name="Makarenko M."/>
            <person name="Klepikova A."/>
            <person name="Omelchenko D."/>
            <person name="Novikova G."/>
            <person name="Obukhova E."/>
            <person name="Bogdanov V."/>
            <person name="Penin A."/>
            <person name="Logacheva M."/>
        </authorList>
    </citation>
    <scope>NUCLEOTIDE SEQUENCE</scope>
    <source>
        <strain evidence="12">Hsosn_3</strain>
        <tissue evidence="12">Leaf</tissue>
    </source>
</reference>
<feature type="region of interest" description="Disordered" evidence="10">
    <location>
        <begin position="1"/>
        <end position="25"/>
    </location>
</feature>
<evidence type="ECO:0000256" key="3">
    <source>
        <dbReference type="ARBA" id="ARBA00022833"/>
    </source>
</evidence>
<dbReference type="EMBL" id="JAUIZM010000011">
    <property type="protein sequence ID" value="KAK1356893.1"/>
    <property type="molecule type" value="Genomic_DNA"/>
</dbReference>
<keyword evidence="3" id="KW-0862">Zinc</keyword>
<keyword evidence="2 9" id="KW-0863">Zinc-finger</keyword>
<evidence type="ECO:0000313" key="12">
    <source>
        <dbReference type="EMBL" id="KAK1356893.1"/>
    </source>
</evidence>
<dbReference type="GO" id="GO:0006355">
    <property type="term" value="P:regulation of DNA-templated transcription"/>
    <property type="evidence" value="ECO:0007669"/>
    <property type="project" value="InterPro"/>
</dbReference>
<dbReference type="PANTHER" id="PTHR47172">
    <property type="entry name" value="OS01G0976800 PROTEIN"/>
    <property type="match status" value="1"/>
</dbReference>
<dbReference type="SUPFAM" id="SSF57716">
    <property type="entry name" value="Glucocorticoid receptor-like (DNA-binding domain)"/>
    <property type="match status" value="1"/>
</dbReference>
<accession>A0AAD8GZH2</accession>
<keyword evidence="4" id="KW-0805">Transcription regulation</keyword>
<reference evidence="12" key="2">
    <citation type="submission" date="2023-05" db="EMBL/GenBank/DDBJ databases">
        <authorList>
            <person name="Schelkunov M.I."/>
        </authorList>
    </citation>
    <scope>NUCLEOTIDE SEQUENCE</scope>
    <source>
        <strain evidence="12">Hsosn_3</strain>
        <tissue evidence="12">Leaf</tissue>
    </source>
</reference>
<dbReference type="InterPro" id="IPR000679">
    <property type="entry name" value="Znf_GATA"/>
</dbReference>
<dbReference type="SMART" id="SM00401">
    <property type="entry name" value="ZnF_GATA"/>
    <property type="match status" value="1"/>
</dbReference>
<comment type="similarity">
    <text evidence="7">Belongs to the type IV zinc-finger family. Class B subfamily.</text>
</comment>
<dbReference type="PANTHER" id="PTHR47172:SF30">
    <property type="entry name" value="GATA TRANSCRIPTION FACTOR 16-LIKE"/>
    <property type="match status" value="1"/>
</dbReference>
<evidence type="ECO:0000256" key="9">
    <source>
        <dbReference type="PROSITE-ProRule" id="PRU00094"/>
    </source>
</evidence>
<dbReference type="InterPro" id="IPR013088">
    <property type="entry name" value="Znf_NHR/GATA"/>
</dbReference>
<evidence type="ECO:0000313" key="13">
    <source>
        <dbReference type="Proteomes" id="UP001237642"/>
    </source>
</evidence>
<evidence type="ECO:0000256" key="7">
    <source>
        <dbReference type="ARBA" id="ARBA00024019"/>
    </source>
</evidence>
<evidence type="ECO:0000256" key="5">
    <source>
        <dbReference type="ARBA" id="ARBA00023125"/>
    </source>
</evidence>
<evidence type="ECO:0000256" key="1">
    <source>
        <dbReference type="ARBA" id="ARBA00022723"/>
    </source>
</evidence>
<evidence type="ECO:0000256" key="2">
    <source>
        <dbReference type="ARBA" id="ARBA00022771"/>
    </source>
</evidence>
<gene>
    <name evidence="12" type="ORF">POM88_050149</name>
</gene>
<proteinExistence type="inferred from homology"/>
<feature type="compositionally biased region" description="Basic and acidic residues" evidence="10">
    <location>
        <begin position="1"/>
        <end position="12"/>
    </location>
</feature>
<organism evidence="12 13">
    <name type="scientific">Heracleum sosnowskyi</name>
    <dbReference type="NCBI Taxonomy" id="360622"/>
    <lineage>
        <taxon>Eukaryota</taxon>
        <taxon>Viridiplantae</taxon>
        <taxon>Streptophyta</taxon>
        <taxon>Embryophyta</taxon>
        <taxon>Tracheophyta</taxon>
        <taxon>Spermatophyta</taxon>
        <taxon>Magnoliopsida</taxon>
        <taxon>eudicotyledons</taxon>
        <taxon>Gunneridae</taxon>
        <taxon>Pentapetalae</taxon>
        <taxon>asterids</taxon>
        <taxon>campanulids</taxon>
        <taxon>Apiales</taxon>
        <taxon>Apiaceae</taxon>
        <taxon>Apioideae</taxon>
        <taxon>apioid superclade</taxon>
        <taxon>Tordylieae</taxon>
        <taxon>Tordyliinae</taxon>
        <taxon>Heracleum</taxon>
    </lineage>
</organism>
<name>A0AAD8GZH2_9APIA</name>
<dbReference type="CDD" id="cd00202">
    <property type="entry name" value="ZnF_GATA"/>
    <property type="match status" value="1"/>
</dbReference>
<dbReference type="PROSITE" id="PS50114">
    <property type="entry name" value="GATA_ZN_FINGER_2"/>
    <property type="match status" value="1"/>
</dbReference>
<evidence type="ECO:0000259" key="11">
    <source>
        <dbReference type="PROSITE" id="PS50114"/>
    </source>
</evidence>
<dbReference type="Proteomes" id="UP001237642">
    <property type="component" value="Unassembled WGS sequence"/>
</dbReference>
<dbReference type="GO" id="GO:0043565">
    <property type="term" value="F:sequence-specific DNA binding"/>
    <property type="evidence" value="ECO:0007669"/>
    <property type="project" value="InterPro"/>
</dbReference>
<dbReference type="AlphaFoldDB" id="A0AAD8GZH2"/>
<keyword evidence="6" id="KW-0804">Transcription</keyword>
<comment type="function">
    <text evidence="8">Transcriptional regulator that specifically binds 5'-GATA-3' or 5'-GAT-3' motifs within gene promoters.</text>
</comment>